<dbReference type="InterPro" id="IPR001128">
    <property type="entry name" value="Cyt_P450"/>
</dbReference>
<dbReference type="PRINTS" id="PR00463">
    <property type="entry name" value="EP450I"/>
</dbReference>
<evidence type="ECO:0000313" key="10">
    <source>
        <dbReference type="Proteomes" id="UP000054383"/>
    </source>
</evidence>
<dbReference type="PANTHER" id="PTHR24305:SF210">
    <property type="entry name" value="CYTOCHROME P450 MONOOXYGENASE ASQL-RELATED"/>
    <property type="match status" value="1"/>
</dbReference>
<dbReference type="Proteomes" id="UP000054383">
    <property type="component" value="Unassembled WGS sequence"/>
</dbReference>
<evidence type="ECO:0000256" key="7">
    <source>
        <dbReference type="ARBA" id="ARBA00023033"/>
    </source>
</evidence>
<keyword evidence="10" id="KW-1185">Reference proteome</keyword>
<reference evidence="9 10" key="1">
    <citation type="submission" date="2015-04" db="EMBL/GenBank/DDBJ databases">
        <authorList>
            <person name="Syromyatnikov M.Y."/>
            <person name="Popov V.N."/>
        </authorList>
    </citation>
    <scope>NUCLEOTIDE SEQUENCE [LARGE SCALE GENOMIC DNA]</scope>
    <source>
        <strain evidence="9">WF-38-12</strain>
    </source>
</reference>
<name>A0A0U1M9Z7_TALIS</name>
<dbReference type="OMA" id="MMQARIT"/>
<dbReference type="Pfam" id="PF00067">
    <property type="entry name" value="p450"/>
    <property type="match status" value="1"/>
</dbReference>
<dbReference type="STRING" id="28573.A0A0U1M9Z7"/>
<keyword evidence="6 8" id="KW-0408">Iron</keyword>
<sequence length="469" mass="53513">MARGSCDDLAYAIARSVYLLYFHPASSFPGPKFAAVSYVTCCYQWMRGRYPWFLEEMHHKYGRAKHVFFVNRNTTDSLQGDVVRVGPNEIVFFTPQAATDIHTPAVKNQELFVKTDIMDFGAGDLGFIWEKDPAKRSVVAKKLLPAFSPKAIREKEPVVHTHMDRFVSKMKELGSAPEGLIMNDWLLWLSVDMGADLAYNREFHHLRDGKTSDFIETLRGTSFAGTLIQLSRKIAIIGLLAPFFVPLRILRTSTAIVKANAEAVKVRIQNRGKTSHPDFMDYMISPNQPEPSTKQELMHLEQVALQMFIAGFDPVQITFYASLFFLLKYPSTRAILTKEIRDSFSTYEEITPHALTNLKYLQAFIQETMRTHLTGANGMPRVSPGATADGIYVPKGVVCQLSTLTAMRHERYFRDPKEFHPERWLPHDHPLFNDRYANDNLKAYFPFSLGPRQCTGREIAWSQLRLFLG</sequence>
<dbReference type="GO" id="GO:0004497">
    <property type="term" value="F:monooxygenase activity"/>
    <property type="evidence" value="ECO:0007669"/>
    <property type="project" value="UniProtKB-KW"/>
</dbReference>
<evidence type="ECO:0000256" key="3">
    <source>
        <dbReference type="ARBA" id="ARBA00022617"/>
    </source>
</evidence>
<dbReference type="EMBL" id="CVMT01000010">
    <property type="protein sequence ID" value="CRG91780.1"/>
    <property type="molecule type" value="Genomic_DNA"/>
</dbReference>
<dbReference type="InterPro" id="IPR036396">
    <property type="entry name" value="Cyt_P450_sf"/>
</dbReference>
<proteinExistence type="inferred from homology"/>
<comment type="cofactor">
    <cofactor evidence="1 8">
        <name>heme</name>
        <dbReference type="ChEBI" id="CHEBI:30413"/>
    </cofactor>
</comment>
<dbReference type="GO" id="GO:0020037">
    <property type="term" value="F:heme binding"/>
    <property type="evidence" value="ECO:0007669"/>
    <property type="project" value="InterPro"/>
</dbReference>
<gene>
    <name evidence="9" type="ORF">PISL3812_08832</name>
</gene>
<protein>
    <submittedName>
        <fullName evidence="9">Cytochrome P450 3A2</fullName>
    </submittedName>
</protein>
<dbReference type="OrthoDB" id="1470350at2759"/>
<organism evidence="9 10">
    <name type="scientific">Talaromyces islandicus</name>
    <name type="common">Penicillium islandicum</name>
    <dbReference type="NCBI Taxonomy" id="28573"/>
    <lineage>
        <taxon>Eukaryota</taxon>
        <taxon>Fungi</taxon>
        <taxon>Dikarya</taxon>
        <taxon>Ascomycota</taxon>
        <taxon>Pezizomycotina</taxon>
        <taxon>Eurotiomycetes</taxon>
        <taxon>Eurotiomycetidae</taxon>
        <taxon>Eurotiales</taxon>
        <taxon>Trichocomaceae</taxon>
        <taxon>Talaromyces</taxon>
        <taxon>Talaromyces sect. Islandici</taxon>
    </lineage>
</organism>
<dbReference type="Gene3D" id="1.10.630.10">
    <property type="entry name" value="Cytochrome P450"/>
    <property type="match status" value="1"/>
</dbReference>
<keyword evidence="3 8" id="KW-0349">Heme</keyword>
<evidence type="ECO:0000256" key="2">
    <source>
        <dbReference type="ARBA" id="ARBA00010617"/>
    </source>
</evidence>
<feature type="binding site" description="axial binding residue" evidence="8">
    <location>
        <position position="454"/>
    </location>
    <ligand>
        <name>heme</name>
        <dbReference type="ChEBI" id="CHEBI:30413"/>
    </ligand>
    <ligandPart>
        <name>Fe</name>
        <dbReference type="ChEBI" id="CHEBI:18248"/>
    </ligandPart>
</feature>
<evidence type="ECO:0000256" key="5">
    <source>
        <dbReference type="ARBA" id="ARBA00023002"/>
    </source>
</evidence>
<dbReference type="GO" id="GO:0016705">
    <property type="term" value="F:oxidoreductase activity, acting on paired donors, with incorporation or reduction of molecular oxygen"/>
    <property type="evidence" value="ECO:0007669"/>
    <property type="project" value="InterPro"/>
</dbReference>
<dbReference type="InterPro" id="IPR050121">
    <property type="entry name" value="Cytochrome_P450_monoxygenase"/>
</dbReference>
<dbReference type="GO" id="GO:0005506">
    <property type="term" value="F:iron ion binding"/>
    <property type="evidence" value="ECO:0007669"/>
    <property type="project" value="InterPro"/>
</dbReference>
<evidence type="ECO:0000256" key="4">
    <source>
        <dbReference type="ARBA" id="ARBA00022723"/>
    </source>
</evidence>
<dbReference type="AlphaFoldDB" id="A0A0U1M9Z7"/>
<keyword evidence="5" id="KW-0560">Oxidoreductase</keyword>
<comment type="similarity">
    <text evidence="2">Belongs to the cytochrome P450 family.</text>
</comment>
<dbReference type="InterPro" id="IPR002401">
    <property type="entry name" value="Cyt_P450_E_grp-I"/>
</dbReference>
<evidence type="ECO:0000313" key="9">
    <source>
        <dbReference type="EMBL" id="CRG91780.1"/>
    </source>
</evidence>
<evidence type="ECO:0000256" key="8">
    <source>
        <dbReference type="PIRSR" id="PIRSR602401-1"/>
    </source>
</evidence>
<dbReference type="SUPFAM" id="SSF48264">
    <property type="entry name" value="Cytochrome P450"/>
    <property type="match status" value="1"/>
</dbReference>
<keyword evidence="7" id="KW-0503">Monooxygenase</keyword>
<accession>A0A0U1M9Z7</accession>
<evidence type="ECO:0000256" key="6">
    <source>
        <dbReference type="ARBA" id="ARBA00023004"/>
    </source>
</evidence>
<keyword evidence="4 8" id="KW-0479">Metal-binding</keyword>
<evidence type="ECO:0000256" key="1">
    <source>
        <dbReference type="ARBA" id="ARBA00001971"/>
    </source>
</evidence>
<dbReference type="PANTHER" id="PTHR24305">
    <property type="entry name" value="CYTOCHROME P450"/>
    <property type="match status" value="1"/>
</dbReference>